<comment type="caution">
    <text evidence="1">The sequence shown here is derived from an EMBL/GenBank/DDBJ whole genome shotgun (WGS) entry which is preliminary data.</text>
</comment>
<proteinExistence type="predicted"/>
<keyword evidence="2" id="KW-1185">Reference proteome</keyword>
<gene>
    <name evidence="1" type="ORF">EVAR_91624_1</name>
</gene>
<evidence type="ECO:0000313" key="2">
    <source>
        <dbReference type="Proteomes" id="UP000299102"/>
    </source>
</evidence>
<dbReference type="EMBL" id="BGZK01000238">
    <property type="protein sequence ID" value="GBP30883.1"/>
    <property type="molecule type" value="Genomic_DNA"/>
</dbReference>
<accession>A0A4C1UWK9</accession>
<dbReference type="Proteomes" id="UP000299102">
    <property type="component" value="Unassembled WGS sequence"/>
</dbReference>
<evidence type="ECO:0000313" key="1">
    <source>
        <dbReference type="EMBL" id="GBP30883.1"/>
    </source>
</evidence>
<organism evidence="1 2">
    <name type="scientific">Eumeta variegata</name>
    <name type="common">Bagworm moth</name>
    <name type="synonym">Eumeta japonica</name>
    <dbReference type="NCBI Taxonomy" id="151549"/>
    <lineage>
        <taxon>Eukaryota</taxon>
        <taxon>Metazoa</taxon>
        <taxon>Ecdysozoa</taxon>
        <taxon>Arthropoda</taxon>
        <taxon>Hexapoda</taxon>
        <taxon>Insecta</taxon>
        <taxon>Pterygota</taxon>
        <taxon>Neoptera</taxon>
        <taxon>Endopterygota</taxon>
        <taxon>Lepidoptera</taxon>
        <taxon>Glossata</taxon>
        <taxon>Ditrysia</taxon>
        <taxon>Tineoidea</taxon>
        <taxon>Psychidae</taxon>
        <taxon>Oiketicinae</taxon>
        <taxon>Eumeta</taxon>
    </lineage>
</organism>
<name>A0A4C1UWK9_EUMVA</name>
<reference evidence="1 2" key="1">
    <citation type="journal article" date="2019" name="Commun. Biol.">
        <title>The bagworm genome reveals a unique fibroin gene that provides high tensile strength.</title>
        <authorList>
            <person name="Kono N."/>
            <person name="Nakamura H."/>
            <person name="Ohtoshi R."/>
            <person name="Tomita M."/>
            <person name="Numata K."/>
            <person name="Arakawa K."/>
        </authorList>
    </citation>
    <scope>NUCLEOTIDE SEQUENCE [LARGE SCALE GENOMIC DNA]</scope>
</reference>
<sequence>MFPDSPLSCTACAAVDFISSTTYFARSAHWRKNNPLVHNGVHETRLDFDQAVTVRNRRVEQTLLRVLKTRWCEHIHFFQVRALFRLGNEEPP</sequence>
<dbReference type="AlphaFoldDB" id="A0A4C1UWK9"/>
<protein>
    <submittedName>
        <fullName evidence="1">Uncharacterized protein</fullName>
    </submittedName>
</protein>